<protein>
    <recommendedName>
        <fullName evidence="3">Tetratricopeptide repeat protein</fullName>
    </recommendedName>
</protein>
<sequence>MERTAALRMDAEWAKIRSGRAGTSPGKRERMLTDLIAALAPHAEDDLSLTARLSLRYGDLARHHFDTGRREAALTAVDEAIRRCEEPARHDEQHARWYARALINQAVYLAEPLSDELGLPRYAFHPSGEQPSPDDREDGLAALAATRRAIGVWESLDQSDPRNQEGLAQAHVFLGDRLEELGRPVDAAAWAVRAEREFHLLWSPPDPREAAHNATLEHLGDQLERRLRRCPFDGGLTQLQAEGLLPGRLVPLAVVAARIEGVEPDAIAEGLGVDGTEVRRILRARSWRAVWRFDVRDTADGHWTPMRYPWRGTDAVTDRSAAAVAAELTDAFLHAPDRPPSSVHWRIAVWWEEEDHLDGSRFLKTYAPSAPATPSAPTT</sequence>
<dbReference type="KEGG" id="slk:SLUN_09260"/>
<dbReference type="RefSeq" id="WP_108148036.1">
    <property type="nucleotide sequence ID" value="NZ_CP026304.1"/>
</dbReference>
<dbReference type="OrthoDB" id="4296986at2"/>
<dbReference type="AlphaFoldDB" id="A0A2R4SZP1"/>
<name>A0A2R4SZP1_9ACTN</name>
<dbReference type="Gene3D" id="1.25.40.10">
    <property type="entry name" value="Tetratricopeptide repeat domain"/>
    <property type="match status" value="1"/>
</dbReference>
<keyword evidence="2" id="KW-1185">Reference proteome</keyword>
<proteinExistence type="predicted"/>
<dbReference type="InterPro" id="IPR011990">
    <property type="entry name" value="TPR-like_helical_dom_sf"/>
</dbReference>
<dbReference type="EMBL" id="CP026304">
    <property type="protein sequence ID" value="AVZ72353.1"/>
    <property type="molecule type" value="Genomic_DNA"/>
</dbReference>
<evidence type="ECO:0000313" key="2">
    <source>
        <dbReference type="Proteomes" id="UP000244201"/>
    </source>
</evidence>
<accession>A0A2R4SZP1</accession>
<reference evidence="1 2" key="1">
    <citation type="submission" date="2018-01" db="EMBL/GenBank/DDBJ databases">
        <title>Complete genome sequence of Streptomyces lunaelactis MM109T, a Ferroverdin A producer isolated from cave moonmilk deposits.</title>
        <authorList>
            <person name="Naome A."/>
            <person name="Martinet L."/>
            <person name="Maciejewska M."/>
            <person name="Anderssen S."/>
            <person name="Adam D."/>
            <person name="Tenconi E."/>
            <person name="Deflandre B."/>
            <person name="Arguelles-Arias A."/>
            <person name="Calusinska M."/>
            <person name="Copieters W."/>
            <person name="Karim L."/>
            <person name="Hanikenne M."/>
            <person name="Baurain D."/>
            <person name="van Wezel G."/>
            <person name="Smargiasso N."/>
            <person name="de Pauw E."/>
            <person name="Delfosse P."/>
            <person name="Rigali S."/>
        </authorList>
    </citation>
    <scope>NUCLEOTIDE SEQUENCE [LARGE SCALE GENOMIC DNA]</scope>
    <source>
        <strain evidence="1 2">MM109</strain>
    </source>
</reference>
<dbReference type="Proteomes" id="UP000244201">
    <property type="component" value="Chromosome"/>
</dbReference>
<organism evidence="1 2">
    <name type="scientific">Streptomyces lunaelactis</name>
    <dbReference type="NCBI Taxonomy" id="1535768"/>
    <lineage>
        <taxon>Bacteria</taxon>
        <taxon>Bacillati</taxon>
        <taxon>Actinomycetota</taxon>
        <taxon>Actinomycetes</taxon>
        <taxon>Kitasatosporales</taxon>
        <taxon>Streptomycetaceae</taxon>
        <taxon>Streptomyces</taxon>
    </lineage>
</organism>
<evidence type="ECO:0000313" key="1">
    <source>
        <dbReference type="EMBL" id="AVZ72353.1"/>
    </source>
</evidence>
<gene>
    <name evidence="1" type="ORF">SLUN_09260</name>
</gene>
<dbReference type="GeneID" id="55655447"/>
<evidence type="ECO:0008006" key="3">
    <source>
        <dbReference type="Google" id="ProtNLM"/>
    </source>
</evidence>